<gene>
    <name evidence="3" type="ORF">OKIT_0719</name>
</gene>
<reference evidence="3 4" key="1">
    <citation type="journal article" date="2012" name="PLoS ONE">
        <title>Functional divergence in the genus oenococcus as predicted by genome sequencing of the newly-described species, Oenococcus kitaharae.</title>
        <authorList>
            <person name="Borneman A.R."/>
            <person name="McCarthy J.M."/>
            <person name="Chambers P.J."/>
            <person name="Bartowsky E.J."/>
        </authorList>
    </citation>
    <scope>NUCLEOTIDE SEQUENCE [LARGE SCALE GENOMIC DNA]</scope>
    <source>
        <strain evidence="4">DSM17330</strain>
    </source>
</reference>
<proteinExistence type="predicted"/>
<organism evidence="3 4">
    <name type="scientific">Oenococcus kitaharae DSM 17330</name>
    <dbReference type="NCBI Taxonomy" id="1045004"/>
    <lineage>
        <taxon>Bacteria</taxon>
        <taxon>Bacillati</taxon>
        <taxon>Bacillota</taxon>
        <taxon>Bacilli</taxon>
        <taxon>Lactobacillales</taxon>
        <taxon>Lactobacillaceae</taxon>
        <taxon>Oenococcus</taxon>
    </lineage>
</organism>
<dbReference type="AlphaFoldDB" id="G9WFB0"/>
<keyword evidence="4" id="KW-1185">Reference proteome</keyword>
<evidence type="ECO:0000256" key="1">
    <source>
        <dbReference type="SAM" id="MobiDB-lite"/>
    </source>
</evidence>
<dbReference type="OrthoDB" id="9962121at2"/>
<feature type="region of interest" description="Disordered" evidence="1">
    <location>
        <begin position="1"/>
        <end position="27"/>
    </location>
</feature>
<dbReference type="Proteomes" id="UP000004959">
    <property type="component" value="Chromosome"/>
</dbReference>
<dbReference type="HOGENOM" id="CLU_2634625_0_0_9"/>
<evidence type="ECO:0000313" key="3">
    <source>
        <dbReference type="EMBL" id="EHN58830.1"/>
    </source>
</evidence>
<evidence type="ECO:0000313" key="4">
    <source>
        <dbReference type="Proteomes" id="UP000004959"/>
    </source>
</evidence>
<feature type="transmembrane region" description="Helical" evidence="2">
    <location>
        <begin position="52"/>
        <end position="74"/>
    </location>
</feature>
<dbReference type="PATRIC" id="fig|1045004.4.peg.720"/>
<dbReference type="InterPro" id="IPR025270">
    <property type="entry name" value="DUF4044"/>
</dbReference>
<evidence type="ECO:0000256" key="2">
    <source>
        <dbReference type="SAM" id="Phobius"/>
    </source>
</evidence>
<keyword evidence="2" id="KW-0472">Membrane</keyword>
<sequence length="77" mass="8996">MKRSRQQEIRKQIRKEQRKPSPEEVIEARSRIARQRIDDENAKNGKKSRFDYLTITMAVLMAAITLIGVVIVLLDIM</sequence>
<dbReference type="EMBL" id="AFVZ01000001">
    <property type="protein sequence ID" value="EHN58830.1"/>
    <property type="molecule type" value="Genomic_DNA"/>
</dbReference>
<keyword evidence="2" id="KW-0812">Transmembrane</keyword>
<name>G9WFB0_9LACO</name>
<dbReference type="STRING" id="336988.NT96_08740"/>
<keyword evidence="2" id="KW-1133">Transmembrane helix</keyword>
<comment type="caution">
    <text evidence="3">The sequence shown here is derived from an EMBL/GenBank/DDBJ whole genome shotgun (WGS) entry which is preliminary data.</text>
</comment>
<dbReference type="Pfam" id="PF13253">
    <property type="entry name" value="DUF4044"/>
    <property type="match status" value="1"/>
</dbReference>
<protein>
    <submittedName>
        <fullName evidence="3">Uncharacterized protein</fullName>
    </submittedName>
</protein>
<dbReference type="RefSeq" id="WP_007745384.1">
    <property type="nucleotide sequence ID" value="NZ_CM001398.1"/>
</dbReference>
<accession>G9WFB0</accession>